<accession>A0AAP9VV63</accession>
<dbReference type="EMBL" id="CP061079">
    <property type="protein sequence ID" value="QNR48230.1"/>
    <property type="molecule type" value="Genomic_DNA"/>
</dbReference>
<evidence type="ECO:0000313" key="2">
    <source>
        <dbReference type="Proteomes" id="UP000516316"/>
    </source>
</evidence>
<dbReference type="AlphaFoldDB" id="A0AAP9VV63"/>
<dbReference type="Proteomes" id="UP000516316">
    <property type="component" value="Chromosome"/>
</dbReference>
<evidence type="ECO:0000313" key="1">
    <source>
        <dbReference type="EMBL" id="QNR48230.1"/>
    </source>
</evidence>
<proteinExistence type="predicted"/>
<dbReference type="Gene3D" id="3.40.50.300">
    <property type="entry name" value="P-loop containing nucleotide triphosphate hydrolases"/>
    <property type="match status" value="1"/>
</dbReference>
<gene>
    <name evidence="1" type="ORF">HLB40_01650</name>
</gene>
<dbReference type="Pfam" id="PF13207">
    <property type="entry name" value="AAA_17"/>
    <property type="match status" value="1"/>
</dbReference>
<dbReference type="SUPFAM" id="SSF52540">
    <property type="entry name" value="P-loop containing nucleoside triphosphate hydrolases"/>
    <property type="match status" value="1"/>
</dbReference>
<protein>
    <submittedName>
        <fullName evidence="1">AAA family ATPase</fullName>
    </submittedName>
</protein>
<sequence>MVVFVGGIHGVGKTNFCQKLADLTGLRHRTVSEIINEESPSIDFDGSKKSYRLEENQRAFMNWLERNRDKNRLLLDGHFTLLDMTRQFYNVEINVFQHIRPSGLICLESPVDLVVSRLEKRDGQVWSRDLVRSMAINEKERAEFVATTLGVPVCILSSDDVFSAVNFVNKLME</sequence>
<name>A0AAP9VV63_9PSED</name>
<dbReference type="InterPro" id="IPR027417">
    <property type="entry name" value="P-loop_NTPase"/>
</dbReference>
<reference evidence="1 2" key="1">
    <citation type="submission" date="2020-09" db="EMBL/GenBank/DDBJ databases">
        <title>The Genome Sequence of Pseudomonas chlororaphis strain Qlu-1 - A phenazine-derivative-producing strain.</title>
        <authorList>
            <person name="Li L."/>
            <person name="Liu K."/>
        </authorList>
    </citation>
    <scope>NUCLEOTIDE SEQUENCE [LARGE SCALE GENOMIC DNA]</scope>
    <source>
        <strain evidence="2">qlu-1</strain>
    </source>
</reference>
<organism evidence="1 2">
    <name type="scientific">Pseudomonas chlororaphis</name>
    <dbReference type="NCBI Taxonomy" id="587753"/>
    <lineage>
        <taxon>Bacteria</taxon>
        <taxon>Pseudomonadati</taxon>
        <taxon>Pseudomonadota</taxon>
        <taxon>Gammaproteobacteria</taxon>
        <taxon>Pseudomonadales</taxon>
        <taxon>Pseudomonadaceae</taxon>
        <taxon>Pseudomonas</taxon>
    </lineage>
</organism>
<dbReference type="RefSeq" id="WP_157832204.1">
    <property type="nucleotide sequence ID" value="NZ_CP025309.1"/>
</dbReference>